<proteinExistence type="predicted"/>
<dbReference type="Proteomes" id="UP000761574">
    <property type="component" value="Unassembled WGS sequence"/>
</dbReference>
<protein>
    <submittedName>
        <fullName evidence="1">Uncharacterized protein</fullName>
    </submittedName>
</protein>
<reference evidence="1 2" key="1">
    <citation type="submission" date="2021-05" db="EMBL/GenBank/DDBJ databases">
        <title>Molecular characterization for Shewanella algae harboring chromosomal blaOXA-55-like strains isolated from clinical and environment sample.</title>
        <authorList>
            <person name="Ohama Y."/>
            <person name="Aoki K."/>
            <person name="Harada S."/>
            <person name="Moriya K."/>
            <person name="Ishii Y."/>
            <person name="Tateda K."/>
        </authorList>
    </citation>
    <scope>NUCLEOTIDE SEQUENCE [LARGE SCALE GENOMIC DNA]</scope>
    <source>
        <strain evidence="1 2">LMG 23746</strain>
    </source>
</reference>
<organism evidence="1 2">
    <name type="scientific">Shewanella algidipiscicola</name>
    <dbReference type="NCBI Taxonomy" id="614070"/>
    <lineage>
        <taxon>Bacteria</taxon>
        <taxon>Pseudomonadati</taxon>
        <taxon>Pseudomonadota</taxon>
        <taxon>Gammaproteobacteria</taxon>
        <taxon>Alteromonadales</taxon>
        <taxon>Shewanellaceae</taxon>
        <taxon>Shewanella</taxon>
    </lineage>
</organism>
<dbReference type="EMBL" id="BPFB01000015">
    <property type="protein sequence ID" value="GIU46098.1"/>
    <property type="molecule type" value="Genomic_DNA"/>
</dbReference>
<keyword evidence="2" id="KW-1185">Reference proteome</keyword>
<gene>
    <name evidence="1" type="ORF">TUM4630_15750</name>
</gene>
<evidence type="ECO:0000313" key="2">
    <source>
        <dbReference type="Proteomes" id="UP000761574"/>
    </source>
</evidence>
<name>A0ABQ4PEX5_9GAMM</name>
<evidence type="ECO:0000313" key="1">
    <source>
        <dbReference type="EMBL" id="GIU46098.1"/>
    </source>
</evidence>
<accession>A0ABQ4PEX5</accession>
<comment type="caution">
    <text evidence="1">The sequence shown here is derived from an EMBL/GenBank/DDBJ whole genome shotgun (WGS) entry which is preliminary data.</text>
</comment>
<sequence length="66" mass="7610">MRYVIPINDLSFWRYGKVNNDNGAFSFKKLQYGKKQEALLFGKGFQCSYTAIALIAGIDTWCDFFV</sequence>